<proteinExistence type="predicted"/>
<dbReference type="EnsemblPlants" id="Bo8g109450.1">
    <property type="protein sequence ID" value="Bo8g109450.1"/>
    <property type="gene ID" value="Bo8g109450"/>
</dbReference>
<dbReference type="Proteomes" id="UP000032141">
    <property type="component" value="Chromosome C8"/>
</dbReference>
<dbReference type="AlphaFoldDB" id="A0A0D3DY45"/>
<dbReference type="PANTHER" id="PTHR33116:SF86">
    <property type="entry name" value="REVERSE TRANSCRIPTASE DOMAIN-CONTAINING PROTEIN"/>
    <property type="match status" value="1"/>
</dbReference>
<protein>
    <recommendedName>
        <fullName evidence="3">Reverse transcriptase zinc-binding domain-containing protein</fullName>
    </recommendedName>
</protein>
<evidence type="ECO:0008006" key="3">
    <source>
        <dbReference type="Google" id="ProtNLM"/>
    </source>
</evidence>
<reference evidence="1 2" key="1">
    <citation type="journal article" date="2014" name="Genome Biol.">
        <title>Transcriptome and methylome profiling reveals relics of genome dominance in the mesopolyploid Brassica oleracea.</title>
        <authorList>
            <person name="Parkin I.A."/>
            <person name="Koh C."/>
            <person name="Tang H."/>
            <person name="Robinson S.J."/>
            <person name="Kagale S."/>
            <person name="Clarke W.E."/>
            <person name="Town C.D."/>
            <person name="Nixon J."/>
            <person name="Krishnakumar V."/>
            <person name="Bidwell S.L."/>
            <person name="Denoeud F."/>
            <person name="Belcram H."/>
            <person name="Links M.G."/>
            <person name="Just J."/>
            <person name="Clarke C."/>
            <person name="Bender T."/>
            <person name="Huebert T."/>
            <person name="Mason A.S."/>
            <person name="Pires J.C."/>
            <person name="Barker G."/>
            <person name="Moore J."/>
            <person name="Walley P.G."/>
            <person name="Manoli S."/>
            <person name="Batley J."/>
            <person name="Edwards D."/>
            <person name="Nelson M.N."/>
            <person name="Wang X."/>
            <person name="Paterson A.H."/>
            <person name="King G."/>
            <person name="Bancroft I."/>
            <person name="Chalhoub B."/>
            <person name="Sharpe A.G."/>
        </authorList>
    </citation>
    <scope>NUCLEOTIDE SEQUENCE</scope>
    <source>
        <strain evidence="1 2">cv. TO1000</strain>
    </source>
</reference>
<evidence type="ECO:0000313" key="1">
    <source>
        <dbReference type="EnsemblPlants" id="Bo8g109450.1"/>
    </source>
</evidence>
<keyword evidence="2" id="KW-1185">Reference proteome</keyword>
<reference evidence="1" key="2">
    <citation type="submission" date="2015-03" db="UniProtKB">
        <authorList>
            <consortium name="EnsemblPlants"/>
        </authorList>
    </citation>
    <scope>IDENTIFICATION</scope>
</reference>
<dbReference type="Gramene" id="Bo8g109450.1">
    <property type="protein sequence ID" value="Bo8g109450.1"/>
    <property type="gene ID" value="Bo8g109450"/>
</dbReference>
<sequence length="200" mass="22636">MTCFKLPVLLCKQIQSAVTRFWWDDKEGQHKMAWTSWEKMTKPKAIGGLGFRDFLAFNDAFLGKLGWRILHNPDILLSRIYMGKYCNSESFLSVTEKKLISHGWRGVLLGRDLLKENMGWIVENGLSIKAWQDPWLSVTEQQRPVGPATETSSNITVAELFIEGTREWNGGKMQEIFPQWESVIRTIKPSIAGGTGGSTG</sequence>
<evidence type="ECO:0000313" key="2">
    <source>
        <dbReference type="Proteomes" id="UP000032141"/>
    </source>
</evidence>
<dbReference type="OMA" id="MAWTSWE"/>
<dbReference type="HOGENOM" id="CLU_000680_15_1_1"/>
<name>A0A0D3DY45_BRAOL</name>
<dbReference type="PANTHER" id="PTHR33116">
    <property type="entry name" value="REVERSE TRANSCRIPTASE ZINC-BINDING DOMAIN-CONTAINING PROTEIN-RELATED-RELATED"/>
    <property type="match status" value="1"/>
</dbReference>
<dbReference type="eggNOG" id="KOG1075">
    <property type="taxonomic scope" value="Eukaryota"/>
</dbReference>
<organism evidence="1 2">
    <name type="scientific">Brassica oleracea var. oleracea</name>
    <dbReference type="NCBI Taxonomy" id="109376"/>
    <lineage>
        <taxon>Eukaryota</taxon>
        <taxon>Viridiplantae</taxon>
        <taxon>Streptophyta</taxon>
        <taxon>Embryophyta</taxon>
        <taxon>Tracheophyta</taxon>
        <taxon>Spermatophyta</taxon>
        <taxon>Magnoliopsida</taxon>
        <taxon>eudicotyledons</taxon>
        <taxon>Gunneridae</taxon>
        <taxon>Pentapetalae</taxon>
        <taxon>rosids</taxon>
        <taxon>malvids</taxon>
        <taxon>Brassicales</taxon>
        <taxon>Brassicaceae</taxon>
        <taxon>Brassiceae</taxon>
        <taxon>Brassica</taxon>
    </lineage>
</organism>
<accession>A0A0D3DY45</accession>